<evidence type="ECO:0000313" key="3">
    <source>
        <dbReference type="EMBL" id="JAB63914.1"/>
    </source>
</evidence>
<feature type="region of interest" description="Disordered" evidence="1">
    <location>
        <begin position="167"/>
        <end position="193"/>
    </location>
</feature>
<dbReference type="AlphaFoldDB" id="V5GIN9"/>
<proteinExistence type="predicted"/>
<name>V5GIN9_ANOGL</name>
<accession>V5GIN9</accession>
<evidence type="ECO:0000256" key="1">
    <source>
        <dbReference type="SAM" id="MobiDB-lite"/>
    </source>
</evidence>
<evidence type="ECO:0000256" key="2">
    <source>
        <dbReference type="SAM" id="SignalP"/>
    </source>
</evidence>
<reference evidence="3" key="1">
    <citation type="submission" date="2013-07" db="EMBL/GenBank/DDBJ databases">
        <title>Midgut Transcriptome Profiling of Anoplphora glabripennis, a Lignocellulose Degrading, Wood-Boring Cerambycid.</title>
        <authorList>
            <person name="Scully E.D."/>
            <person name="Hoover K."/>
            <person name="Carlson J.E."/>
            <person name="Tien M."/>
            <person name="Geib S.M."/>
        </authorList>
    </citation>
    <scope>NUCLEOTIDE SEQUENCE</scope>
</reference>
<keyword evidence="2" id="KW-0732">Signal</keyword>
<organism evidence="3">
    <name type="scientific">Anoplophora glabripennis</name>
    <name type="common">Asian longhorn beetle</name>
    <name type="synonym">Anoplophora nobilis</name>
    <dbReference type="NCBI Taxonomy" id="217634"/>
    <lineage>
        <taxon>Eukaryota</taxon>
        <taxon>Metazoa</taxon>
        <taxon>Ecdysozoa</taxon>
        <taxon>Arthropoda</taxon>
        <taxon>Hexapoda</taxon>
        <taxon>Insecta</taxon>
        <taxon>Pterygota</taxon>
        <taxon>Neoptera</taxon>
        <taxon>Endopterygota</taxon>
        <taxon>Coleoptera</taxon>
        <taxon>Polyphaga</taxon>
        <taxon>Cucujiformia</taxon>
        <taxon>Chrysomeloidea</taxon>
        <taxon>Cerambycidae</taxon>
        <taxon>Lamiinae</taxon>
        <taxon>Lamiini</taxon>
        <taxon>Anoplophora</taxon>
    </lineage>
</organism>
<feature type="compositionally biased region" description="Low complexity" evidence="1">
    <location>
        <begin position="168"/>
        <end position="177"/>
    </location>
</feature>
<feature type="chain" id="PRO_5004733900" evidence="2">
    <location>
        <begin position="21"/>
        <end position="540"/>
    </location>
</feature>
<sequence>MARYYILLLVTLSIFHPSLQDTNDNDVDTEDVNPFAEAAAAILKEQTGQNIGSMVNQFMQSGGAAKIGDALSRLGRENTGQLLLGLSSLIRSNDKEEDGEGDSTANLLGSLGSLMGALQGAGGGDSDNAAGAILQGLGSLLGGQGGREGQGGIDPAMIGSLINMFVNQKPSPKSSKPAQKKSQAKVDRTRPKDEMNLDLGDILSLAGNFLGNTQGDNPAGGLLNYLPMIMQTISAFNSPASKKRAESHSDHSWMLPPFLEKFHIAFDNFIHSDMGKHVINAMGAEKAFKVFTDENGRFNYPKFVEMMENRSFRRHWIRMVTDRIVDMLQYAHDPNVQKSYLANAQFFINSFLKAQGFPKSTLFDSAKPTETITALVNYVAKKYFDLKIYSKEYVKAGVAYVQELARLTQKNASSGSEGSAQLSDKLADTINLEIIEPIARVNRAYRFTKSVPSCDRYVFCLVNEENTNEQEGLPGLKKLLYKGASLLASWFLSGETGTPFWTLYSDITDGNNCKALYSEKCHDFHVEEIKVTTEYVHSEL</sequence>
<dbReference type="EMBL" id="GALX01004552">
    <property type="protein sequence ID" value="JAB63914.1"/>
    <property type="molecule type" value="Transcribed_RNA"/>
</dbReference>
<feature type="compositionally biased region" description="Basic and acidic residues" evidence="1">
    <location>
        <begin position="184"/>
        <end position="193"/>
    </location>
</feature>
<feature type="signal peptide" evidence="2">
    <location>
        <begin position="1"/>
        <end position="20"/>
    </location>
</feature>
<protein>
    <submittedName>
        <fullName evidence="3">Uncharacterized protein</fullName>
    </submittedName>
</protein>